<proteinExistence type="predicted"/>
<dbReference type="RefSeq" id="WP_267979179.1">
    <property type="nucleotide sequence ID" value="NZ_JAPQKF010000001.1"/>
</dbReference>
<evidence type="ECO:0000313" key="1">
    <source>
        <dbReference type="EMBL" id="MDN0012903.1"/>
    </source>
</evidence>
<name>A0ABT7WJT8_9GAMM</name>
<keyword evidence="2" id="KW-1185">Reference proteome</keyword>
<dbReference type="EMBL" id="JAUDZE010000001">
    <property type="protein sequence ID" value="MDN0012903.1"/>
    <property type="molecule type" value="Genomic_DNA"/>
</dbReference>
<comment type="caution">
    <text evidence="1">The sequence shown here is derived from an EMBL/GenBank/DDBJ whole genome shotgun (WGS) entry which is preliminary data.</text>
</comment>
<organism evidence="1 2">
    <name type="scientific">Acinetobacter thutiue</name>
    <dbReference type="NCBI Taxonomy" id="2998078"/>
    <lineage>
        <taxon>Bacteria</taxon>
        <taxon>Pseudomonadati</taxon>
        <taxon>Pseudomonadota</taxon>
        <taxon>Gammaproteobacteria</taxon>
        <taxon>Moraxellales</taxon>
        <taxon>Moraxellaceae</taxon>
        <taxon>Acinetobacter</taxon>
    </lineage>
</organism>
<protein>
    <submittedName>
        <fullName evidence="1">Uncharacterized protein</fullName>
    </submittedName>
</protein>
<dbReference type="Proteomes" id="UP001168524">
    <property type="component" value="Unassembled WGS sequence"/>
</dbReference>
<sequence length="151" mass="17536">MAYQNEVEKLTIIANEFRDALDHVTNGFITGIFSKFPKECGADACELLQYYLLTVHQIKPDYREGKVQVTSRMPEISHCYLIVNGIIIDITADQFDKDKFQKVIVCESNLYPLTPYFKYVRSKSGQVLTPLNDYLDSIYKLVLKRLESRQR</sequence>
<reference evidence="1" key="1">
    <citation type="submission" date="2023-06" db="EMBL/GenBank/DDBJ databases">
        <title>Two novel species of Acinetobacter isolated from motorbike repairing workshop in Vietnam.</title>
        <authorList>
            <person name="Le N.T.T."/>
        </authorList>
    </citation>
    <scope>NUCLEOTIDE SEQUENCE</scope>
    <source>
        <strain evidence="1">VNH17</strain>
    </source>
</reference>
<evidence type="ECO:0000313" key="2">
    <source>
        <dbReference type="Proteomes" id="UP001168524"/>
    </source>
</evidence>
<accession>A0ABT7WJT8</accession>
<gene>
    <name evidence="1" type="ORF">QTA56_01470</name>
</gene>